<name>A0A921FJC7_9LACO</name>
<dbReference type="GO" id="GO:0016787">
    <property type="term" value="F:hydrolase activity"/>
    <property type="evidence" value="ECO:0007669"/>
    <property type="project" value="UniProtKB-KW"/>
</dbReference>
<reference evidence="5" key="2">
    <citation type="submission" date="2021-09" db="EMBL/GenBank/DDBJ databases">
        <authorList>
            <person name="Gilroy R."/>
        </authorList>
    </citation>
    <scope>NUCLEOTIDE SEQUENCE</scope>
    <source>
        <strain evidence="5">CHK194-22301</strain>
    </source>
</reference>
<dbReference type="EMBL" id="DYXB01000135">
    <property type="protein sequence ID" value="HJF10798.1"/>
    <property type="molecule type" value="Genomic_DNA"/>
</dbReference>
<accession>A0A921FJC7</accession>
<keyword evidence="1" id="KW-0547">Nucleotide-binding</keyword>
<dbReference type="GO" id="GO:0005524">
    <property type="term" value="F:ATP binding"/>
    <property type="evidence" value="ECO:0007669"/>
    <property type="project" value="UniProtKB-KW"/>
</dbReference>
<gene>
    <name evidence="5" type="ORF">K8V23_08480</name>
</gene>
<evidence type="ECO:0000313" key="6">
    <source>
        <dbReference type="Proteomes" id="UP000784793"/>
    </source>
</evidence>
<protein>
    <submittedName>
        <fullName evidence="5">PD-(D/E)XK nuclease family protein</fullName>
    </submittedName>
</protein>
<dbReference type="Gene3D" id="3.90.320.10">
    <property type="match status" value="1"/>
</dbReference>
<reference evidence="5" key="1">
    <citation type="journal article" date="2021" name="PeerJ">
        <title>Extensive microbial diversity within the chicken gut microbiome revealed by metagenomics and culture.</title>
        <authorList>
            <person name="Gilroy R."/>
            <person name="Ravi A."/>
            <person name="Getino M."/>
            <person name="Pursley I."/>
            <person name="Horton D.L."/>
            <person name="Alikhan N.F."/>
            <person name="Baker D."/>
            <person name="Gharbi K."/>
            <person name="Hall N."/>
            <person name="Watson M."/>
            <person name="Adriaenssens E.M."/>
            <person name="Foster-Nyarko E."/>
            <person name="Jarju S."/>
            <person name="Secka A."/>
            <person name="Antonio M."/>
            <person name="Oren A."/>
            <person name="Chaudhuri R.R."/>
            <person name="La Ragione R."/>
            <person name="Hildebrand F."/>
            <person name="Pallen M.J."/>
        </authorList>
    </citation>
    <scope>NUCLEOTIDE SEQUENCE</scope>
    <source>
        <strain evidence="5">CHK194-22301</strain>
    </source>
</reference>
<dbReference type="GO" id="GO:0004386">
    <property type="term" value="F:helicase activity"/>
    <property type="evidence" value="ECO:0007669"/>
    <property type="project" value="UniProtKB-KW"/>
</dbReference>
<sequence>DKLSSTSPLSFMGPALALDRHLAVKMSDITNSLDKSQSFLYINYENANGELPDYQKAETTNDKTQSNLLNQTTKRLYQFNYPFKDASETTAYQAVSEIKKAFNDPIETELENAHLLTSTNRYLQPIDTKPNFLYQTKFTGAEIGTATHMILQYYDYQGNGAEDQLEVEIQELIKQKKLNPEIVSSLKKDQIEWFVHSNFAEEFWQKPENLKREIDFSSLISAKTLFKNFSDPNAKILVHGTIDGYFVKNDGIILFDYKTDHVDQSHLSESIELIKEKYTGQLRLYEQAINEFSQKKVIGKYLILLDAKQAVEVK</sequence>
<evidence type="ECO:0000256" key="2">
    <source>
        <dbReference type="ARBA" id="ARBA00022801"/>
    </source>
</evidence>
<dbReference type="InterPro" id="IPR011335">
    <property type="entry name" value="Restrct_endonuc-II-like"/>
</dbReference>
<feature type="non-terminal residue" evidence="5">
    <location>
        <position position="1"/>
    </location>
</feature>
<dbReference type="Proteomes" id="UP000784793">
    <property type="component" value="Unassembled WGS sequence"/>
</dbReference>
<dbReference type="AlphaFoldDB" id="A0A921FJC7"/>
<dbReference type="InterPro" id="IPR011604">
    <property type="entry name" value="PDDEXK-like_dom_sf"/>
</dbReference>
<keyword evidence="4" id="KW-0067">ATP-binding</keyword>
<evidence type="ECO:0000313" key="5">
    <source>
        <dbReference type="EMBL" id="HJF10798.1"/>
    </source>
</evidence>
<comment type="caution">
    <text evidence="5">The sequence shown here is derived from an EMBL/GenBank/DDBJ whole genome shotgun (WGS) entry which is preliminary data.</text>
</comment>
<organism evidence="5 6">
    <name type="scientific">Lactobacillus crispatus</name>
    <dbReference type="NCBI Taxonomy" id="47770"/>
    <lineage>
        <taxon>Bacteria</taxon>
        <taxon>Bacillati</taxon>
        <taxon>Bacillota</taxon>
        <taxon>Bacilli</taxon>
        <taxon>Lactobacillales</taxon>
        <taxon>Lactobacillaceae</taxon>
        <taxon>Lactobacillus</taxon>
    </lineage>
</organism>
<evidence type="ECO:0000256" key="1">
    <source>
        <dbReference type="ARBA" id="ARBA00022741"/>
    </source>
</evidence>
<evidence type="ECO:0000256" key="3">
    <source>
        <dbReference type="ARBA" id="ARBA00022806"/>
    </source>
</evidence>
<keyword evidence="3" id="KW-0347">Helicase</keyword>
<keyword evidence="2" id="KW-0378">Hydrolase</keyword>
<proteinExistence type="predicted"/>
<dbReference type="SUPFAM" id="SSF52980">
    <property type="entry name" value="Restriction endonuclease-like"/>
    <property type="match status" value="1"/>
</dbReference>
<evidence type="ECO:0000256" key="4">
    <source>
        <dbReference type="ARBA" id="ARBA00022840"/>
    </source>
</evidence>